<gene>
    <name evidence="1" type="ORF">LR48_Vigan11g065200</name>
</gene>
<dbReference type="Proteomes" id="UP000053144">
    <property type="component" value="Chromosome 11"/>
</dbReference>
<accession>A0A0L9VS94</accession>
<sequence length="105" mass="11403">MTNALTVRHHSSSPSVIVVTTKELRSTLLFTSWHHLLCSPNALDRASPLLSTLAIIVILAGAQAAAMEERASLCRGCQVGEGILLSLFLPEERKPKHKSFVQTQA</sequence>
<reference evidence="2" key="1">
    <citation type="journal article" date="2015" name="Proc. Natl. Acad. Sci. U.S.A.">
        <title>Genome sequencing of adzuki bean (Vigna angularis) provides insight into high starch and low fat accumulation and domestication.</title>
        <authorList>
            <person name="Yang K."/>
            <person name="Tian Z."/>
            <person name="Chen C."/>
            <person name="Luo L."/>
            <person name="Zhao B."/>
            <person name="Wang Z."/>
            <person name="Yu L."/>
            <person name="Li Y."/>
            <person name="Sun Y."/>
            <person name="Li W."/>
            <person name="Chen Y."/>
            <person name="Li Y."/>
            <person name="Zhang Y."/>
            <person name="Ai D."/>
            <person name="Zhao J."/>
            <person name="Shang C."/>
            <person name="Ma Y."/>
            <person name="Wu B."/>
            <person name="Wang M."/>
            <person name="Gao L."/>
            <person name="Sun D."/>
            <person name="Zhang P."/>
            <person name="Guo F."/>
            <person name="Wang W."/>
            <person name="Li Y."/>
            <person name="Wang J."/>
            <person name="Varshney R.K."/>
            <person name="Wang J."/>
            <person name="Ling H.Q."/>
            <person name="Wan P."/>
        </authorList>
    </citation>
    <scope>NUCLEOTIDE SEQUENCE</scope>
    <source>
        <strain evidence="2">cv. Jingnong 6</strain>
    </source>
</reference>
<dbReference type="EMBL" id="CM003381">
    <property type="protein sequence ID" value="KOM57619.1"/>
    <property type="molecule type" value="Genomic_DNA"/>
</dbReference>
<evidence type="ECO:0000313" key="2">
    <source>
        <dbReference type="Proteomes" id="UP000053144"/>
    </source>
</evidence>
<evidence type="ECO:0000313" key="1">
    <source>
        <dbReference type="EMBL" id="KOM57619.1"/>
    </source>
</evidence>
<name>A0A0L9VS94_PHAAN</name>
<protein>
    <submittedName>
        <fullName evidence="1">Uncharacterized protein</fullName>
    </submittedName>
</protein>
<dbReference type="AlphaFoldDB" id="A0A0L9VS94"/>
<organism evidence="1 2">
    <name type="scientific">Phaseolus angularis</name>
    <name type="common">Azuki bean</name>
    <name type="synonym">Vigna angularis</name>
    <dbReference type="NCBI Taxonomy" id="3914"/>
    <lineage>
        <taxon>Eukaryota</taxon>
        <taxon>Viridiplantae</taxon>
        <taxon>Streptophyta</taxon>
        <taxon>Embryophyta</taxon>
        <taxon>Tracheophyta</taxon>
        <taxon>Spermatophyta</taxon>
        <taxon>Magnoliopsida</taxon>
        <taxon>eudicotyledons</taxon>
        <taxon>Gunneridae</taxon>
        <taxon>Pentapetalae</taxon>
        <taxon>rosids</taxon>
        <taxon>fabids</taxon>
        <taxon>Fabales</taxon>
        <taxon>Fabaceae</taxon>
        <taxon>Papilionoideae</taxon>
        <taxon>50 kb inversion clade</taxon>
        <taxon>NPAAA clade</taxon>
        <taxon>indigoferoid/millettioid clade</taxon>
        <taxon>Phaseoleae</taxon>
        <taxon>Vigna</taxon>
    </lineage>
</organism>
<dbReference type="Gramene" id="KOM57619">
    <property type="protein sequence ID" value="KOM57619"/>
    <property type="gene ID" value="LR48_Vigan11g065200"/>
</dbReference>
<proteinExistence type="predicted"/>